<keyword evidence="3" id="KW-1185">Reference proteome</keyword>
<evidence type="ECO:0000313" key="2">
    <source>
        <dbReference type="EMBL" id="ATW26666.1"/>
    </source>
</evidence>
<dbReference type="InterPro" id="IPR003474">
    <property type="entry name" value="Glcn_transporter"/>
</dbReference>
<organism evidence="2 3">
    <name type="scientific">Formimonas warabiya</name>
    <dbReference type="NCBI Taxonomy" id="1761012"/>
    <lineage>
        <taxon>Bacteria</taxon>
        <taxon>Bacillati</taxon>
        <taxon>Bacillota</taxon>
        <taxon>Clostridia</taxon>
        <taxon>Eubacteriales</taxon>
        <taxon>Peptococcaceae</taxon>
        <taxon>Candidatus Formimonas</taxon>
    </lineage>
</organism>
<dbReference type="PANTHER" id="PTHR30354">
    <property type="entry name" value="GNT FAMILY GLUCONATE TRANSPORTER"/>
    <property type="match status" value="1"/>
</dbReference>
<proteinExistence type="predicted"/>
<dbReference type="RefSeq" id="WP_148135989.1">
    <property type="nucleotide sequence ID" value="NZ_CP017634.1"/>
</dbReference>
<reference evidence="2 3" key="1">
    <citation type="submission" date="2016-10" db="EMBL/GenBank/DDBJ databases">
        <title>Complete Genome Sequence of Peptococcaceae strain DCMF.</title>
        <authorList>
            <person name="Edwards R.J."/>
            <person name="Holland S.I."/>
            <person name="Deshpande N.P."/>
            <person name="Wong Y.K."/>
            <person name="Ertan H."/>
            <person name="Manefield M."/>
            <person name="Russell T.L."/>
            <person name="Lee M.J."/>
        </authorList>
    </citation>
    <scope>NUCLEOTIDE SEQUENCE [LARGE SCALE GENOMIC DNA]</scope>
    <source>
        <strain evidence="2 3">DCMF</strain>
    </source>
</reference>
<keyword evidence="1" id="KW-0472">Membrane</keyword>
<accession>A0A3G1KW39</accession>
<dbReference type="KEGG" id="fwa:DCMF_19600"/>
<gene>
    <name evidence="2" type="ORF">DCMF_19600</name>
</gene>
<dbReference type="GO" id="GO:0005886">
    <property type="term" value="C:plasma membrane"/>
    <property type="evidence" value="ECO:0007669"/>
    <property type="project" value="TreeGrafter"/>
</dbReference>
<name>A0A3G1KW39_FORW1</name>
<keyword evidence="1" id="KW-0812">Transmembrane</keyword>
<evidence type="ECO:0000313" key="3">
    <source>
        <dbReference type="Proteomes" id="UP000323521"/>
    </source>
</evidence>
<dbReference type="Proteomes" id="UP000323521">
    <property type="component" value="Chromosome"/>
</dbReference>
<feature type="transmembrane region" description="Helical" evidence="1">
    <location>
        <begin position="44"/>
        <end position="65"/>
    </location>
</feature>
<dbReference type="AlphaFoldDB" id="A0A3G1KW39"/>
<evidence type="ECO:0000256" key="1">
    <source>
        <dbReference type="SAM" id="Phobius"/>
    </source>
</evidence>
<dbReference type="EMBL" id="CP017634">
    <property type="protein sequence ID" value="ATW26666.1"/>
    <property type="molecule type" value="Genomic_DNA"/>
</dbReference>
<dbReference type="Pfam" id="PF02447">
    <property type="entry name" value="GntP_permease"/>
    <property type="match status" value="1"/>
</dbReference>
<keyword evidence="1" id="KW-1133">Transmembrane helix</keyword>
<protein>
    <submittedName>
        <fullName evidence="2">Uncharacterized protein</fullName>
    </submittedName>
</protein>
<dbReference type="OrthoDB" id="9787129at2"/>
<sequence>MSAAFSTVAIGGGAMVVSHANDSFFWVVTGFGGLDVKTGYRTYTVATLFCGLSVLAGVLILSAVLL</sequence>
<dbReference type="GO" id="GO:0015128">
    <property type="term" value="F:gluconate transmembrane transporter activity"/>
    <property type="evidence" value="ECO:0007669"/>
    <property type="project" value="InterPro"/>
</dbReference>
<dbReference type="PANTHER" id="PTHR30354:SF11">
    <property type="entry name" value="PERMEASE"/>
    <property type="match status" value="1"/>
</dbReference>